<evidence type="ECO:0000256" key="1">
    <source>
        <dbReference type="SAM" id="MobiDB-lite"/>
    </source>
</evidence>
<gene>
    <name evidence="3" type="ORF">V5O48_014382</name>
</gene>
<dbReference type="PANTHER" id="PTHR33096:SF1">
    <property type="entry name" value="CXC1-LIKE CYSTEINE CLUSTER ASSOCIATED WITH KDZ TRANSPOSASES DOMAIN-CONTAINING PROTEIN"/>
    <property type="match status" value="1"/>
</dbReference>
<dbReference type="EMBL" id="JBAHYK010001541">
    <property type="protein sequence ID" value="KAL0567617.1"/>
    <property type="molecule type" value="Genomic_DNA"/>
</dbReference>
<feature type="region of interest" description="Disordered" evidence="1">
    <location>
        <begin position="324"/>
        <end position="349"/>
    </location>
</feature>
<proteinExistence type="predicted"/>
<evidence type="ECO:0000313" key="4">
    <source>
        <dbReference type="Proteomes" id="UP001465976"/>
    </source>
</evidence>
<evidence type="ECO:0000256" key="2">
    <source>
        <dbReference type="SAM" id="Phobius"/>
    </source>
</evidence>
<reference evidence="3 4" key="1">
    <citation type="submission" date="2024-02" db="EMBL/GenBank/DDBJ databases">
        <title>A draft genome for the cacao thread blight pathogen Marasmius crinis-equi.</title>
        <authorList>
            <person name="Cohen S.P."/>
            <person name="Baruah I.K."/>
            <person name="Amoako-Attah I."/>
            <person name="Bukari Y."/>
            <person name="Meinhardt L.W."/>
            <person name="Bailey B.A."/>
        </authorList>
    </citation>
    <scope>NUCLEOTIDE SEQUENCE [LARGE SCALE GENOMIC DNA]</scope>
    <source>
        <strain evidence="3 4">GH-76</strain>
    </source>
</reference>
<dbReference type="PANTHER" id="PTHR33096">
    <property type="entry name" value="CXC2 DOMAIN-CONTAINING PROTEIN"/>
    <property type="match status" value="1"/>
</dbReference>
<name>A0ABR3EXG6_9AGAR</name>
<accession>A0ABR3EXG6</accession>
<dbReference type="Proteomes" id="UP001465976">
    <property type="component" value="Unassembled WGS sequence"/>
</dbReference>
<comment type="caution">
    <text evidence="3">The sequence shown here is derived from an EMBL/GenBank/DDBJ whole genome shotgun (WGS) entry which is preliminary data.</text>
</comment>
<keyword evidence="2" id="KW-1133">Transmembrane helix</keyword>
<dbReference type="InterPro" id="IPR040521">
    <property type="entry name" value="KDZ"/>
</dbReference>
<feature type="transmembrane region" description="Helical" evidence="2">
    <location>
        <begin position="391"/>
        <end position="414"/>
    </location>
</feature>
<keyword evidence="4" id="KW-1185">Reference proteome</keyword>
<dbReference type="Pfam" id="PF18758">
    <property type="entry name" value="KDZ"/>
    <property type="match status" value="1"/>
</dbReference>
<keyword evidence="2" id="KW-0472">Membrane</keyword>
<protein>
    <submittedName>
        <fullName evidence="3">Uncharacterized protein</fullName>
    </submittedName>
</protein>
<sequence length="1066" mass="122997">MKRRRVDIAPKTRNGNSISNKINLLTLMGNDDLVQENRSGGSAENEWTEISFQREGLFNSSGHGTTFDNVPIHDTEAADDKDWHDEDFQMAIGDEGAINSNAGGEFSYQTLLHNLLKDAPASEKQTKAWEEQMPGLVDGYLHYQASGYPDSMDNHILQGECWQIWTMDFTEYIVVEGLRHVRGAKSINESLAYHGLLGGSPEQPSIAFRFEFLEAFCQIHRVCPRYTLNGLSRTLTNINGIQPWRINSGLRMMLIWPYNGMFNPTSTLLLAVIPMTTSFAINTSLKMVDSEVKSGIARLDTRRLHHPRWLDADNVDQYKDEVATAHRTRKPAPSAVPLSPSDDPSSCDGPEIDNDTGMAWLNENELQHLKDHIDPCVEQWKAAGPDSNKKMYSFFAISGIFLSVCCHGHVLVICDMRRSGELMKYLLANVKALLDRYGKDLGLGYGIMCAFYKTLLRSRKLGDQVVACQLRGVVPAFHGHAHNRKCQVSWHPMYIKGVGLKDFEECERTFSDSNHLAASTRLSTELHGISNFIYQNYRQALERLAADEPLFREFCEQWNVSEEDCEQFLRDERDHFSRDFVELSPDVVARLDYVELLQRYDKHKKIYEEADKKYRGALKDPKVTQEQTNSLITRARNVLEQYTDSKEQLCDFENHHSFVRRWEPGNLEYRETLRAMVARQYRQALEQLERLVVQRLLELTKLNMSGVGYRQREKIAQALRARSKAIQNALDKYNEAARAVDPPRPTLEWRSILDMATLADFNLLKNTHLDLLEVGWAQPQHRECMKLYFGLERARKEIKRLNVEIPRLLTSMIDDYADHFHAKARAVQSGKHALAEEIQRRMRDRAEINCHIAIRLVQTSELNGFSGNLAPGYREGRDPAITNSAPLAPWAVTTSPFLAATTNTGTMLLQYIQEETMCLRLYGRTERQWLKWRGVPERDLDMLVEKCRVFREHTIERYHKMSMEGTERINKLHKLILHGKRNLEGYMIRLPHKQKLRERYEKWKAQDEAERDELLDKVSHYCQVLQKITWDPQRIRITRRAKVKASEDVRKAVDRMIVRVNTPDGV</sequence>
<feature type="compositionally biased region" description="Low complexity" evidence="1">
    <location>
        <begin position="331"/>
        <end position="346"/>
    </location>
</feature>
<organism evidence="3 4">
    <name type="scientific">Marasmius crinis-equi</name>
    <dbReference type="NCBI Taxonomy" id="585013"/>
    <lineage>
        <taxon>Eukaryota</taxon>
        <taxon>Fungi</taxon>
        <taxon>Dikarya</taxon>
        <taxon>Basidiomycota</taxon>
        <taxon>Agaricomycotina</taxon>
        <taxon>Agaricomycetes</taxon>
        <taxon>Agaricomycetidae</taxon>
        <taxon>Agaricales</taxon>
        <taxon>Marasmiineae</taxon>
        <taxon>Marasmiaceae</taxon>
        <taxon>Marasmius</taxon>
    </lineage>
</organism>
<keyword evidence="2" id="KW-0812">Transmembrane</keyword>
<evidence type="ECO:0000313" key="3">
    <source>
        <dbReference type="EMBL" id="KAL0567617.1"/>
    </source>
</evidence>